<feature type="region of interest" description="Disordered" evidence="1">
    <location>
        <begin position="175"/>
        <end position="245"/>
    </location>
</feature>
<organism evidence="3 4">
    <name type="scientific">Paraoerskovia marina</name>
    <dbReference type="NCBI Taxonomy" id="545619"/>
    <lineage>
        <taxon>Bacteria</taxon>
        <taxon>Bacillati</taxon>
        <taxon>Actinomycetota</taxon>
        <taxon>Actinomycetes</taxon>
        <taxon>Micrococcales</taxon>
        <taxon>Cellulomonadaceae</taxon>
        <taxon>Paraoerskovia</taxon>
    </lineage>
</organism>
<dbReference type="STRING" id="545619.SAMN04489860_1052"/>
<protein>
    <recommendedName>
        <fullName evidence="2">Restriction endonuclease type II-like domain-containing protein</fullName>
    </recommendedName>
</protein>
<evidence type="ECO:0000313" key="4">
    <source>
        <dbReference type="Proteomes" id="UP000185663"/>
    </source>
</evidence>
<sequence>MSRRAPPPVSVLWVNAAWSSSGPRTLAELSRADGRDGPSGEDSRPQIVDDPTDAELVRSVVATWRSSLVEHAGGSSLADVEVLGDAVMDLTGAHPSGVAQLFAGRPTRLSNIFREAGGLLPVARRRARAVVARSGEYGQRYGVPATYLAMGVATWEAQDPTSQTDDVIALAQVTHRTGEASPAQPDDGAPTTDGVDGSAPETASDVATDDSRVPSGAAEVAVPSGPADSAGEELDEDGPGPEANVVRAPVLLRPITVRPLGADERDFELVLEPTAEINPLLARTLRSHGALLDPGALARSTFTPSGFEPDDALERLAALGEAVLGDFELTPRVLVGAFVHPGQMLVDDLDELVSGLERHEVVGAIAGSAEATRTTLASVPPRRDGDVTPAQERGAGDLDPSQRHVLDTLGTGSHLFVDAPAGSDVAGTVAAIVAEAAASGRSVLYVPGHRRSADLLDARLAELGLDNLVLDVPASPDWRAVVSQRLLSAMATEAEPPVTEETEQAQDALLGARSRLAQYIEALHVVREPWQVSAYDALQGLAAVTSARPAPSTQVRLKPAVTLAVGRERREEITRQLERAASLGAFTAEARDTPWAGAELTTDEAARSAVQRLERLVNQTVPQLRAQVAQVAASTGLEPAVTLDDWSAQLTMLGGMRGTLDVFLPEIFERAAADMVHATASRRQRADAGIEMSWTHRRRLRKQARDMVRPGVRVPDMHTALTQVAAQRAVWQQHCPRGGWPVLPAGLASIEDTAEAVRIDLDELAPVLAGTRGGSDLTGMRLDELATRLNALLADRAALDHLPQRTAILRGVGDSGLGDLLADLAAREVSTDVVGHELELAWWSSVFEQILDQDPALAGQDSTGLDALAERFRTLDRRHVESLSGPVRAAAREYLGEAMRDYRDEAEALFTELIEGRLTSVRISTETYPHVMRRLRPCIVATPTLVPHIAPASRTVDVVILDSVQHTPVELVVSALARGRQIVVVGDPRTASGSAVAELSDVLPVVRLEPRPSRRDPGLTQFLTDHGYDGVLQVAPLPRPDTLLVRDLVDGRGMPDQRSGIVETTQAEVERVVEIAIDHALTRPDETFGIIAGTALHADRIRESLLSEVRANPALAPFFAGSRPEPVVVAGLPDVASLERDRIVLSLGLGRTPHGRVLHRFGQIAEPGGDAMLLGSLVAARSHLHLVTCLESSDLEPERLRSAGSRLLREVLVLMERRNGAQDQVTLGTGGPSSGPDRLVVDLADRLWREGLIVETDYGIDGGRSIPLVVGHPDLPGELLVAVLTDDAAYVAESSVRARDRLVGERLESLGWSVVQVWSAAAFLDPGKEAERIRRVVERARDARVPAPAVTAAPTSAPVPVVVDDTIVEETLDFEVPSND</sequence>
<evidence type="ECO:0000259" key="2">
    <source>
        <dbReference type="Pfam" id="PF18741"/>
    </source>
</evidence>
<dbReference type="Proteomes" id="UP000185663">
    <property type="component" value="Chromosome I"/>
</dbReference>
<proteinExistence type="predicted"/>
<accession>A0A1H1QCW3</accession>
<gene>
    <name evidence="3" type="ORF">SAMN04489860_1052</name>
</gene>
<reference evidence="3 4" key="1">
    <citation type="submission" date="2016-10" db="EMBL/GenBank/DDBJ databases">
        <authorList>
            <person name="de Groot N.N."/>
        </authorList>
    </citation>
    <scope>NUCLEOTIDE SEQUENCE [LARGE SCALE GENOMIC DNA]</scope>
    <source>
        <strain evidence="3 4">DSM 22126</strain>
    </source>
</reference>
<dbReference type="eggNOG" id="COG1112">
    <property type="taxonomic scope" value="Bacteria"/>
</dbReference>
<feature type="compositionally biased region" description="Basic and acidic residues" evidence="1">
    <location>
        <begin position="30"/>
        <end position="44"/>
    </location>
</feature>
<keyword evidence="4" id="KW-1185">Reference proteome</keyword>
<feature type="compositionally biased region" description="Acidic residues" evidence="1">
    <location>
        <begin position="230"/>
        <end position="239"/>
    </location>
</feature>
<dbReference type="InterPro" id="IPR027417">
    <property type="entry name" value="P-loop_NTPase"/>
</dbReference>
<evidence type="ECO:0000256" key="1">
    <source>
        <dbReference type="SAM" id="MobiDB-lite"/>
    </source>
</evidence>
<feature type="region of interest" description="Disordered" evidence="1">
    <location>
        <begin position="378"/>
        <end position="402"/>
    </location>
</feature>
<dbReference type="InterPro" id="IPR049468">
    <property type="entry name" value="Restrct_endonuc-II-like_dom"/>
</dbReference>
<dbReference type="EMBL" id="LT629776">
    <property type="protein sequence ID" value="SDS21381.1"/>
    <property type="molecule type" value="Genomic_DNA"/>
</dbReference>
<feature type="region of interest" description="Disordered" evidence="1">
    <location>
        <begin position="22"/>
        <end position="48"/>
    </location>
</feature>
<evidence type="ECO:0000313" key="3">
    <source>
        <dbReference type="EMBL" id="SDS21381.1"/>
    </source>
</evidence>
<name>A0A1H1QCW3_9CELL</name>
<feature type="domain" description="Restriction endonuclease type II-like" evidence="2">
    <location>
        <begin position="1243"/>
        <end position="1335"/>
    </location>
</feature>
<dbReference type="Pfam" id="PF18741">
    <property type="entry name" value="MTES_1575"/>
    <property type="match status" value="1"/>
</dbReference>
<dbReference type="SUPFAM" id="SSF52540">
    <property type="entry name" value="P-loop containing nucleoside triphosphate hydrolases"/>
    <property type="match status" value="1"/>
</dbReference>